<dbReference type="CDD" id="cd13999">
    <property type="entry name" value="STKc_MAP3K-like"/>
    <property type="match status" value="2"/>
</dbReference>
<dbReference type="PROSITE" id="PS00108">
    <property type="entry name" value="PROTEIN_KINASE_ST"/>
    <property type="match status" value="2"/>
</dbReference>
<dbReference type="PRINTS" id="PR00109">
    <property type="entry name" value="TYRKINASE"/>
</dbReference>
<dbReference type="InterPro" id="IPR000719">
    <property type="entry name" value="Prot_kinase_dom"/>
</dbReference>
<evidence type="ECO:0000256" key="8">
    <source>
        <dbReference type="ARBA" id="ARBA00022729"/>
    </source>
</evidence>
<feature type="compositionally biased region" description="Acidic residues" evidence="22">
    <location>
        <begin position="1359"/>
        <end position="1377"/>
    </location>
</feature>
<evidence type="ECO:0000256" key="7">
    <source>
        <dbReference type="ARBA" id="ARBA00022692"/>
    </source>
</evidence>
<comment type="subcellular location">
    <subcellularLocation>
        <location evidence="1">Membrane</location>
        <topology evidence="1">Single-pass type I membrane protein</topology>
    </subcellularLocation>
</comment>
<evidence type="ECO:0000256" key="5">
    <source>
        <dbReference type="ARBA" id="ARBA00022536"/>
    </source>
</evidence>
<evidence type="ECO:0000256" key="15">
    <source>
        <dbReference type="ARBA" id="ARBA00023136"/>
    </source>
</evidence>
<dbReference type="InterPro" id="IPR011009">
    <property type="entry name" value="Kinase-like_dom_sf"/>
</dbReference>
<evidence type="ECO:0000256" key="22">
    <source>
        <dbReference type="SAM" id="MobiDB-lite"/>
    </source>
</evidence>
<evidence type="ECO:0000256" key="1">
    <source>
        <dbReference type="ARBA" id="ARBA00004479"/>
    </source>
</evidence>
<dbReference type="SMART" id="SM00220">
    <property type="entry name" value="S_TKc"/>
    <property type="match status" value="2"/>
</dbReference>
<dbReference type="GO" id="GO:0007229">
    <property type="term" value="P:integrin-mediated signaling pathway"/>
    <property type="evidence" value="ECO:0007669"/>
    <property type="project" value="UniProtKB-KW"/>
</dbReference>
<evidence type="ECO:0000256" key="12">
    <source>
        <dbReference type="ARBA" id="ARBA00022840"/>
    </source>
</evidence>
<dbReference type="Gene3D" id="3.30.70.1230">
    <property type="entry name" value="Nucleotide cyclase"/>
    <property type="match status" value="1"/>
</dbReference>
<keyword evidence="15" id="KW-0472">Membrane</keyword>
<dbReference type="Gene3D" id="3.40.190.10">
    <property type="entry name" value="Periplasmic binding protein-like II"/>
    <property type="match status" value="3"/>
</dbReference>
<keyword evidence="10 21" id="KW-0547">Nucleotide-binding</keyword>
<keyword evidence="8" id="KW-0732">Signal</keyword>
<dbReference type="SMART" id="SM00044">
    <property type="entry name" value="CYCc"/>
    <property type="match status" value="1"/>
</dbReference>
<dbReference type="GO" id="GO:0004674">
    <property type="term" value="F:protein serine/threonine kinase activity"/>
    <property type="evidence" value="ECO:0007669"/>
    <property type="project" value="UniProtKB-KW"/>
</dbReference>
<feature type="region of interest" description="Disordered" evidence="22">
    <location>
        <begin position="1116"/>
        <end position="1172"/>
    </location>
</feature>
<comment type="catalytic activity">
    <reaction evidence="20">
        <text>L-seryl-[protein] + ATP = O-phospho-L-seryl-[protein] + ADP + H(+)</text>
        <dbReference type="Rhea" id="RHEA:17989"/>
        <dbReference type="Rhea" id="RHEA-COMP:9863"/>
        <dbReference type="Rhea" id="RHEA-COMP:11604"/>
        <dbReference type="ChEBI" id="CHEBI:15378"/>
        <dbReference type="ChEBI" id="CHEBI:29999"/>
        <dbReference type="ChEBI" id="CHEBI:30616"/>
        <dbReference type="ChEBI" id="CHEBI:83421"/>
        <dbReference type="ChEBI" id="CHEBI:456216"/>
        <dbReference type="EC" id="2.7.11.1"/>
    </reaction>
</comment>
<evidence type="ECO:0000259" key="23">
    <source>
        <dbReference type="PROSITE" id="PS50011"/>
    </source>
</evidence>
<dbReference type="PANTHER" id="PTHR44329">
    <property type="entry name" value="SERINE/THREONINE-PROTEIN KINASE TNNI3K-RELATED"/>
    <property type="match status" value="1"/>
</dbReference>
<keyword evidence="4 24" id="KW-0723">Serine/threonine-protein kinase</keyword>
<dbReference type="SUPFAM" id="SSF57196">
    <property type="entry name" value="EGF/Laminin"/>
    <property type="match status" value="1"/>
</dbReference>
<evidence type="ECO:0000256" key="18">
    <source>
        <dbReference type="ARBA" id="ARBA00023180"/>
    </source>
</evidence>
<dbReference type="Gene3D" id="3.30.200.20">
    <property type="entry name" value="Phosphorylase Kinase, domain 1"/>
    <property type="match status" value="2"/>
</dbReference>
<dbReference type="SUPFAM" id="SSF56112">
    <property type="entry name" value="Protein kinase-like (PK-like)"/>
    <property type="match status" value="2"/>
</dbReference>
<sequence length="1739" mass="183208">MKVQAPPMQALVLLATVIATALLLAALPLSTAATVFTNAPKTIPVTGHPRGATLFASVNQAYAYDSDWVTTSYASTSTTSKALADYGLGLADLVITTSRLDESLAAGGWSQLPIGAYGLVATVPAAATSPVVLDRAALVGIWSGAITQWDDPAIAALNSGVSPLAGEIVLVVGSHPSAADEYSSLTGVFARALASFDPVGFGAAYAASGGRLAQTVVGLAGAARVIVTNTTADRVAGAANATIMATTYALPDDADAAGLPWASLINRAGTPLDAPTSASLASALTDFDPTVAEAPIDVDIVDGPGTGSWPLAGILFAVVETNTNRSDCTFTNAVLTVLSWVQLNDGAIGMLADNGIEPLTLGFRRRVTDALCAVTCNSDPAISASVFIGSGSPLPLWTGWSQAYDPLGASFRLKYFESTQIIAAPLARDYKIDFAGVVMPSVPDAYLVDHPDMRLLPVAIHSFSLGYNLPGIPRSAPALVLSLPVLADIYLGTIETWDDPRIVALNADLAPYLLAAGPIAVVLNKGGSATEAGGPAGGLPNQALAAMLSIVPGFAGTVYNGTAINYPVEATGRAIYGGRSAMPLYIANTTDSIGCFVYSSMSSYRAIRFLDLINADGGVVSPTGVALTAAATAVTTLPAGTSLLVNAPGAASWPMAQWDFVMVHGDTLPNCRKTTALLDWVYWTQSSPDAARLALAEGSMVASSVEWMAPRVLASIARVRCPTTGLSAFSMSACVAFDASGDGAVMCSGHGECRSAACVCADGWTGSLCDLPVAAAASDSGSSSSVLAAAIGASLGGAGLLTLLVLGLGCLIAVPYYAAVRRRLAAQDEWETTIDDIDMGPLLGRGGFGEVHRGTWRGTDVAVKTLPTDALTKTDIQQFKDEVRVMTALRHPNIVLFMAACTKPPRLCIVMEHMALGSLSDLLENEFVTQIPFALKAKIAYQAAKGMHFLHSSGVVHRDLKSPNVLLDSKWNAKISDFGLTQWADRARAGESIGTVHWSAPEVLSGDPDADLMLADVYAFGIVLWEILARQMPYAGMSPAAIAVGVIRDGLRPPLAADDDPALYLDGGDPMLVAECVVDYIDLALTCWHADPQMRPSFLESMTRLTRVIEATGSSAQSYNTSGATTTNTSTSSSALSHGGPRATPGSSSLSSASSGARDPGGPRGPPAPDGHVAIVFSDIAHADALWQQAPAAMRDATVAHNQLLRTLAKEHGAHEAVLPRGSGEGTFCMAFADPIQAVRWCAAVQRGLLDVDWPQRLLDCDAAAEVLGNGADDRVVFRGLCVRMGMHVGHERAVVDRRTRQAEYRGPTARQALCLVARAMPGQVLLSASAAEAVRGGPEAVHRLGVRYDAEADSVVCVDDDDDDDDDDHGEDLDDTGLDREKKEKQDKRADDRPAGDRRRLYQLRPVGLEGRLFGGRAANHAHGSSLSQQDDAAKSLSRGDFGEDAAVAAAEMTKRYVASANMVRWVIDFADIDIAQREPVGSGSYGVVYRGRWKNIDVAVKRFAKQRLGEQRLLEFRAEVAFLSELRHPNVVVFVGACVHAPNLCVVTEYVSRGSLSGVLAGAAGQRLPFALRMRMLRSAATGVAYLHALDPPVVHRDLKSSNLLVDDEYNVKVADFGLARIREDNATMTRCGTPAWTAPEVIRGERYDERADVYSIGIVAWEVLTRRRPYEDLNFVNVTMSVLEGRRPPLPADCPPVLARLIEACWHDKVAKRPTMAAVVETLGALLGDDNDDPPV</sequence>
<evidence type="ECO:0000256" key="11">
    <source>
        <dbReference type="ARBA" id="ARBA00022777"/>
    </source>
</evidence>
<dbReference type="Pfam" id="PF23106">
    <property type="entry name" value="EGF_Teneurin"/>
    <property type="match status" value="1"/>
</dbReference>
<dbReference type="PROSITE" id="PS00107">
    <property type="entry name" value="PROTEIN_KINASE_ATP"/>
    <property type="match status" value="2"/>
</dbReference>
<keyword evidence="5" id="KW-0245">EGF-like domain</keyword>
<dbReference type="InterPro" id="IPR001245">
    <property type="entry name" value="Ser-Thr/Tyr_kinase_cat_dom"/>
</dbReference>
<dbReference type="PANTHER" id="PTHR44329:SF298">
    <property type="entry name" value="MIXED LINEAGE KINASE DOMAIN-LIKE PROTEIN"/>
    <property type="match status" value="1"/>
</dbReference>
<keyword evidence="16" id="KW-1015">Disulfide bond</keyword>
<comment type="catalytic activity">
    <reaction evidence="19">
        <text>L-threonyl-[protein] + ATP = O-phospho-L-threonyl-[protein] + ADP + H(+)</text>
        <dbReference type="Rhea" id="RHEA:46608"/>
        <dbReference type="Rhea" id="RHEA-COMP:11060"/>
        <dbReference type="Rhea" id="RHEA-COMP:11605"/>
        <dbReference type="ChEBI" id="CHEBI:15378"/>
        <dbReference type="ChEBI" id="CHEBI:30013"/>
        <dbReference type="ChEBI" id="CHEBI:30616"/>
        <dbReference type="ChEBI" id="CHEBI:61977"/>
        <dbReference type="ChEBI" id="CHEBI:456216"/>
        <dbReference type="EC" id="2.7.11.1"/>
    </reaction>
</comment>
<reference evidence="24 25" key="1">
    <citation type="journal article" date="2013" name="Science">
        <title>Pandoraviruses: amoeba viruses with genomes up to 2.5 Mb reaching that of parasitic eukaryotes.</title>
        <authorList>
            <person name="Philippe N."/>
            <person name="Legendre M."/>
            <person name="Doutre G."/>
            <person name="Coute Y."/>
            <person name="Poirot O."/>
            <person name="Lescot M."/>
            <person name="Arslan D."/>
            <person name="Seltzer V."/>
            <person name="Bertaux L."/>
            <person name="Bruley C."/>
            <person name="Garin J."/>
            <person name="Claverie J.M."/>
            <person name="Abergel C."/>
        </authorList>
    </citation>
    <scope>NUCLEOTIDE SEQUENCE [LARGE SCALE GENOMIC DNA]</scope>
</reference>
<dbReference type="SUPFAM" id="SSF55073">
    <property type="entry name" value="Nucleotide cyclase"/>
    <property type="match status" value="1"/>
</dbReference>
<feature type="region of interest" description="Disordered" evidence="22">
    <location>
        <begin position="1358"/>
        <end position="1402"/>
    </location>
</feature>
<evidence type="ECO:0000256" key="13">
    <source>
        <dbReference type="ARBA" id="ARBA00022989"/>
    </source>
</evidence>
<keyword evidence="11 24" id="KW-0418">Kinase</keyword>
<proteinExistence type="inferred from homology"/>
<dbReference type="FunFam" id="2.10.25.10:FF:000036">
    <property type="entry name" value="Integrin beta"/>
    <property type="match status" value="1"/>
</dbReference>
<evidence type="ECO:0000256" key="17">
    <source>
        <dbReference type="ARBA" id="ARBA00023170"/>
    </source>
</evidence>
<evidence type="ECO:0000256" key="14">
    <source>
        <dbReference type="ARBA" id="ARBA00023037"/>
    </source>
</evidence>
<dbReference type="InterPro" id="IPR051681">
    <property type="entry name" value="Ser/Thr_Kinases-Pseudokinases"/>
</dbReference>
<dbReference type="Pfam" id="PF00211">
    <property type="entry name" value="Guanylate_cyc"/>
    <property type="match status" value="1"/>
</dbReference>
<dbReference type="PROSITE" id="PS50011">
    <property type="entry name" value="PROTEIN_KINASE_DOM"/>
    <property type="match status" value="2"/>
</dbReference>
<keyword evidence="9" id="KW-0677">Repeat</keyword>
<evidence type="ECO:0000313" key="25">
    <source>
        <dbReference type="Proteomes" id="UP000204584"/>
    </source>
</evidence>
<evidence type="ECO:0000256" key="21">
    <source>
        <dbReference type="PROSITE-ProRule" id="PRU10141"/>
    </source>
</evidence>
<dbReference type="Gene3D" id="2.10.25.10">
    <property type="entry name" value="Laminin"/>
    <property type="match status" value="1"/>
</dbReference>
<feature type="binding site" evidence="21">
    <location>
        <position position="1503"/>
    </location>
    <ligand>
        <name>ATP</name>
        <dbReference type="ChEBI" id="CHEBI:30616"/>
    </ligand>
</feature>
<evidence type="ECO:0000313" key="24">
    <source>
        <dbReference type="EMBL" id="AGO84667.2"/>
    </source>
</evidence>
<feature type="domain" description="Protein kinase" evidence="23">
    <location>
        <begin position="1476"/>
        <end position="1730"/>
    </location>
</feature>
<evidence type="ECO:0000256" key="16">
    <source>
        <dbReference type="ARBA" id="ARBA00023157"/>
    </source>
</evidence>
<evidence type="ECO:0000256" key="19">
    <source>
        <dbReference type="ARBA" id="ARBA00047899"/>
    </source>
</evidence>
<feature type="compositionally biased region" description="Low complexity" evidence="22">
    <location>
        <begin position="1146"/>
        <end position="1160"/>
    </location>
</feature>
<dbReference type="GO" id="GO:0035556">
    <property type="term" value="P:intracellular signal transduction"/>
    <property type="evidence" value="ECO:0007669"/>
    <property type="project" value="InterPro"/>
</dbReference>
<dbReference type="KEGG" id="vg:16606454"/>
<evidence type="ECO:0000256" key="10">
    <source>
        <dbReference type="ARBA" id="ARBA00022741"/>
    </source>
</evidence>
<feature type="domain" description="Protein kinase" evidence="23">
    <location>
        <begin position="837"/>
        <end position="1109"/>
    </location>
</feature>
<name>S4W2F5_9VIRU</name>
<dbReference type="GO" id="GO:0016020">
    <property type="term" value="C:membrane"/>
    <property type="evidence" value="ECO:0007669"/>
    <property type="project" value="UniProtKB-SubCell"/>
</dbReference>
<keyword evidence="12 21" id="KW-0067">ATP-binding</keyword>
<comment type="similarity">
    <text evidence="2">Belongs to the integrin beta chain family.</text>
</comment>
<keyword evidence="18" id="KW-0325">Glycoprotein</keyword>
<gene>
    <name evidence="24" type="ORF">psal_cds_707</name>
</gene>
<dbReference type="EMBL" id="KC977571">
    <property type="protein sequence ID" value="AGO84667.2"/>
    <property type="molecule type" value="Genomic_DNA"/>
</dbReference>
<dbReference type="SUPFAM" id="SSF53850">
    <property type="entry name" value="Periplasmic binding protein-like II"/>
    <property type="match status" value="2"/>
</dbReference>
<dbReference type="GO" id="GO:0009190">
    <property type="term" value="P:cyclic nucleotide biosynthetic process"/>
    <property type="evidence" value="ECO:0007669"/>
    <property type="project" value="InterPro"/>
</dbReference>
<feature type="binding site" evidence="21">
    <location>
        <position position="864"/>
    </location>
    <ligand>
        <name>ATP</name>
        <dbReference type="ChEBI" id="CHEBI:30616"/>
    </ligand>
</feature>
<feature type="compositionally biased region" description="Basic and acidic residues" evidence="22">
    <location>
        <begin position="1378"/>
        <end position="1401"/>
    </location>
</feature>
<evidence type="ECO:0000256" key="2">
    <source>
        <dbReference type="ARBA" id="ARBA00007449"/>
    </source>
</evidence>
<dbReference type="Gene3D" id="1.10.510.10">
    <property type="entry name" value="Transferase(Phosphotransferase) domain 1"/>
    <property type="match status" value="2"/>
</dbReference>
<dbReference type="InterPro" id="IPR001054">
    <property type="entry name" value="A/G_cyclase"/>
</dbReference>
<evidence type="ECO:0000256" key="9">
    <source>
        <dbReference type="ARBA" id="ARBA00022737"/>
    </source>
</evidence>
<evidence type="ECO:0000256" key="4">
    <source>
        <dbReference type="ARBA" id="ARBA00022527"/>
    </source>
</evidence>
<keyword evidence="13" id="KW-1133">Transmembrane helix</keyword>
<keyword evidence="6" id="KW-0808">Transferase</keyword>
<feature type="compositionally biased region" description="Low complexity" evidence="22">
    <location>
        <begin position="1118"/>
        <end position="1135"/>
    </location>
</feature>
<dbReference type="GO" id="GO:0005524">
    <property type="term" value="F:ATP binding"/>
    <property type="evidence" value="ECO:0007669"/>
    <property type="project" value="UniProtKB-UniRule"/>
</dbReference>
<keyword evidence="7" id="KW-0812">Transmembrane</keyword>
<evidence type="ECO:0000256" key="20">
    <source>
        <dbReference type="ARBA" id="ARBA00048679"/>
    </source>
</evidence>
<dbReference type="InterPro" id="IPR017441">
    <property type="entry name" value="Protein_kinase_ATP_BS"/>
</dbReference>
<dbReference type="EC" id="2.7.11.1" evidence="3"/>
<keyword evidence="17" id="KW-0675">Receptor</keyword>
<dbReference type="InterPro" id="IPR029787">
    <property type="entry name" value="Nucleotide_cyclase"/>
</dbReference>
<keyword evidence="25" id="KW-1185">Reference proteome</keyword>
<dbReference type="RefSeq" id="YP_008437740.2">
    <property type="nucleotide sequence ID" value="NC_022098.1"/>
</dbReference>
<accession>S4W2F5</accession>
<evidence type="ECO:0000256" key="6">
    <source>
        <dbReference type="ARBA" id="ARBA00022679"/>
    </source>
</evidence>
<dbReference type="GeneID" id="16606454"/>
<dbReference type="FunFam" id="3.30.200.20:FF:000060">
    <property type="entry name" value="Serine/threonine-protein kinase isoform 1"/>
    <property type="match status" value="2"/>
</dbReference>
<dbReference type="Proteomes" id="UP000204584">
    <property type="component" value="Segment"/>
</dbReference>
<dbReference type="InterPro" id="IPR008271">
    <property type="entry name" value="Ser/Thr_kinase_AS"/>
</dbReference>
<keyword evidence="14" id="KW-0401">Integrin</keyword>
<protein>
    <recommendedName>
        <fullName evidence="3">non-specific serine/threonine protein kinase</fullName>
        <ecNumber evidence="3">2.7.11.1</ecNumber>
    </recommendedName>
</protein>
<dbReference type="Pfam" id="PF07714">
    <property type="entry name" value="PK_Tyr_Ser-Thr"/>
    <property type="match status" value="2"/>
</dbReference>
<evidence type="ECO:0000256" key="3">
    <source>
        <dbReference type="ARBA" id="ARBA00012513"/>
    </source>
</evidence>
<organism evidence="24 25">
    <name type="scientific">Pandoravirus salinus</name>
    <dbReference type="NCBI Taxonomy" id="1349410"/>
    <lineage>
        <taxon>Viruses</taxon>
        <taxon>Pandoravirus</taxon>
    </lineage>
</organism>